<name>F9D006_PREDD</name>
<comment type="caution">
    <text evidence="2">The sequence shown here is derived from an EMBL/GenBank/DDBJ whole genome shotgun (WGS) entry which is preliminary data.</text>
</comment>
<proteinExistence type="predicted"/>
<dbReference type="AlphaFoldDB" id="F9D006"/>
<reference evidence="2 3" key="1">
    <citation type="submission" date="2011-04" db="EMBL/GenBank/DDBJ databases">
        <authorList>
            <person name="Muzny D."/>
            <person name="Qin X."/>
            <person name="Deng J."/>
            <person name="Jiang H."/>
            <person name="Liu Y."/>
            <person name="Qu J."/>
            <person name="Song X.-Z."/>
            <person name="Zhang L."/>
            <person name="Thornton R."/>
            <person name="Coyle M."/>
            <person name="Francisco L."/>
            <person name="Jackson L."/>
            <person name="Javaid M."/>
            <person name="Korchina V."/>
            <person name="Kovar C."/>
            <person name="Mata R."/>
            <person name="Mathew T."/>
            <person name="Ngo R."/>
            <person name="Nguyen L."/>
            <person name="Nguyen N."/>
            <person name="Okwuonu G."/>
            <person name="Ongeri F."/>
            <person name="Pham C."/>
            <person name="Simmons D."/>
            <person name="Wilczek-Boney K."/>
            <person name="Hale W."/>
            <person name="Jakkamsetti A."/>
            <person name="Pham P."/>
            <person name="Ruth R."/>
            <person name="San Lucas F."/>
            <person name="Warren J."/>
            <person name="Zhang J."/>
            <person name="Zhao Z."/>
            <person name="Zhou C."/>
            <person name="Zhu D."/>
            <person name="Lee S."/>
            <person name="Bess C."/>
            <person name="Blankenburg K."/>
            <person name="Forbes L."/>
            <person name="Fu Q."/>
            <person name="Gubbala S."/>
            <person name="Hirani K."/>
            <person name="Jayaseelan J.C."/>
            <person name="Lara F."/>
            <person name="Munidasa M."/>
            <person name="Palculict T."/>
            <person name="Patil S."/>
            <person name="Pu L.-L."/>
            <person name="Saada N."/>
            <person name="Tang L."/>
            <person name="Weissenberger G."/>
            <person name="Zhu Y."/>
            <person name="Hemphill L."/>
            <person name="Shang Y."/>
            <person name="Youmans B."/>
            <person name="Ayvaz T."/>
            <person name="Ross M."/>
            <person name="Santibanez J."/>
            <person name="Aqrawi P."/>
            <person name="Gross S."/>
            <person name="Joshi V."/>
            <person name="Fowler G."/>
            <person name="Nazareth L."/>
            <person name="Reid J."/>
            <person name="Worley K."/>
            <person name="Petrosino J."/>
            <person name="Highlander S."/>
            <person name="Gibbs R."/>
        </authorList>
    </citation>
    <scope>NUCLEOTIDE SEQUENCE [LARGE SCALE GENOMIC DNA]</scope>
    <source>
        <strain evidence="2 3">DSM 3688</strain>
    </source>
</reference>
<evidence type="ECO:0000313" key="3">
    <source>
        <dbReference type="Proteomes" id="UP000007820"/>
    </source>
</evidence>
<dbReference type="STRING" id="908937.Prede_0579"/>
<evidence type="ECO:0000256" key="1">
    <source>
        <dbReference type="SAM" id="MobiDB-lite"/>
    </source>
</evidence>
<feature type="non-terminal residue" evidence="2">
    <location>
        <position position="95"/>
    </location>
</feature>
<evidence type="ECO:0000313" key="2">
    <source>
        <dbReference type="EMBL" id="EGQ17578.1"/>
    </source>
</evidence>
<accession>F9D006</accession>
<sequence length="95" mass="10915">MMELRNVRKGQLQHMEHYQFADRVLTLCKEAKTEKLTAVLGPLETAVAEEDKALNQPRTEPNTQKMREADERRDRSYQALRLAVALHLHSTDAAT</sequence>
<gene>
    <name evidence="2" type="ORF">HMPREF9136_0183</name>
</gene>
<dbReference type="eggNOG" id="ENOG5031Z76">
    <property type="taxonomic scope" value="Bacteria"/>
</dbReference>
<feature type="compositionally biased region" description="Basic and acidic residues" evidence="1">
    <location>
        <begin position="65"/>
        <end position="74"/>
    </location>
</feature>
<dbReference type="EMBL" id="AFPW01000002">
    <property type="protein sequence ID" value="EGQ17578.1"/>
    <property type="molecule type" value="Genomic_DNA"/>
</dbReference>
<dbReference type="Proteomes" id="UP000007820">
    <property type="component" value="Unassembled WGS sequence"/>
</dbReference>
<feature type="region of interest" description="Disordered" evidence="1">
    <location>
        <begin position="51"/>
        <end position="74"/>
    </location>
</feature>
<organism evidence="2 3">
    <name type="scientific">Prevotella dentalis (strain ATCC 49559 / DSM 3688 / JCM 13448 / NCTC 12043 / ES 2772)</name>
    <name type="common">Mitsuokella dentalis</name>
    <dbReference type="NCBI Taxonomy" id="908937"/>
    <lineage>
        <taxon>Bacteria</taxon>
        <taxon>Pseudomonadati</taxon>
        <taxon>Bacteroidota</taxon>
        <taxon>Bacteroidia</taxon>
        <taxon>Bacteroidales</taxon>
        <taxon>Prevotellaceae</taxon>
        <taxon>Prevotella</taxon>
    </lineage>
</organism>
<protein>
    <submittedName>
        <fullName evidence="2">Hemagglutinin protein HagB</fullName>
    </submittedName>
</protein>